<feature type="transmembrane region" description="Helical" evidence="1">
    <location>
        <begin position="62"/>
        <end position="84"/>
    </location>
</feature>
<sequence length="135" mass="15557">MDRLIEELKYCGFNFALLLFGYLIFYRPASESRAKFRKEYGEKIKVSNFFDSNYLNMGKEHIVQYSLGIIIFLIVIGIAAFIIMKGWQLYSPYLQILISVSLIIISLYNMINAYIATFILGGGIILLIIWAFAND</sequence>
<keyword evidence="1" id="KW-1133">Transmembrane helix</keyword>
<evidence type="ECO:0000313" key="3">
    <source>
        <dbReference type="Proteomes" id="UP000646308"/>
    </source>
</evidence>
<evidence type="ECO:0000256" key="1">
    <source>
        <dbReference type="SAM" id="Phobius"/>
    </source>
</evidence>
<evidence type="ECO:0008006" key="4">
    <source>
        <dbReference type="Google" id="ProtNLM"/>
    </source>
</evidence>
<comment type="caution">
    <text evidence="2">The sequence shown here is derived from an EMBL/GenBank/DDBJ whole genome shotgun (WGS) entry which is preliminary data.</text>
</comment>
<keyword evidence="1" id="KW-0472">Membrane</keyword>
<name>A0AAW9YVU5_9STAP</name>
<dbReference type="Proteomes" id="UP000646308">
    <property type="component" value="Unassembled WGS sequence"/>
</dbReference>
<gene>
    <name evidence="2" type="ORF">GLV84_04905</name>
</gene>
<dbReference type="EMBL" id="WMFL01000064">
    <property type="protein sequence ID" value="NJI02198.1"/>
    <property type="molecule type" value="Genomic_DNA"/>
</dbReference>
<reference evidence="2" key="1">
    <citation type="submission" date="2019-11" db="EMBL/GenBank/DDBJ databases">
        <title>Whole genome comparisons of Staphylococcus agnetis isolates from cattle and chickens.</title>
        <authorList>
            <person name="Rhoads D."/>
            <person name="Shwani A."/>
            <person name="Adkins P."/>
            <person name="Calcutt M."/>
            <person name="Middleton J."/>
        </authorList>
    </citation>
    <scope>NUCLEOTIDE SEQUENCE</scope>
    <source>
        <strain evidence="2">1387</strain>
    </source>
</reference>
<feature type="transmembrane region" description="Helical" evidence="1">
    <location>
        <begin position="115"/>
        <end position="133"/>
    </location>
</feature>
<feature type="transmembrane region" description="Helical" evidence="1">
    <location>
        <begin position="90"/>
        <end position="108"/>
    </location>
</feature>
<evidence type="ECO:0000313" key="2">
    <source>
        <dbReference type="EMBL" id="NJI02198.1"/>
    </source>
</evidence>
<protein>
    <recommendedName>
        <fullName evidence="4">DUF443 domain-containing protein</fullName>
    </recommendedName>
</protein>
<dbReference type="RefSeq" id="WP_167697032.1">
    <property type="nucleotide sequence ID" value="NZ_WMFL01000064.1"/>
</dbReference>
<organism evidence="2 3">
    <name type="scientific">Staphylococcus agnetis</name>
    <dbReference type="NCBI Taxonomy" id="985762"/>
    <lineage>
        <taxon>Bacteria</taxon>
        <taxon>Bacillati</taxon>
        <taxon>Bacillota</taxon>
        <taxon>Bacilli</taxon>
        <taxon>Bacillales</taxon>
        <taxon>Staphylococcaceae</taxon>
        <taxon>Staphylococcus</taxon>
    </lineage>
</organism>
<keyword evidence="1" id="KW-0812">Transmembrane</keyword>
<feature type="transmembrane region" description="Helical" evidence="1">
    <location>
        <begin position="12"/>
        <end position="29"/>
    </location>
</feature>
<accession>A0AAW9YVU5</accession>
<dbReference type="AlphaFoldDB" id="A0AAW9YVU5"/>
<proteinExistence type="predicted"/>